<dbReference type="NCBIfam" id="TIGR01549">
    <property type="entry name" value="HAD-SF-IA-v1"/>
    <property type="match status" value="1"/>
</dbReference>
<dbReference type="EMBL" id="JAENII010000021">
    <property type="protein sequence ID" value="MBK1828956.1"/>
    <property type="molecule type" value="Genomic_DNA"/>
</dbReference>
<sequence>MHSTATPSPTQTSTKAASRPKLRPVISALFFDAAGTLIDTAEPVAETYHRILGAHGHPIPVETLTARFPRAFAEAGDPDFAGLPNGNQAERAWWRGIVERCADAPVSDPAFDALFTHYAHPDAWKALPDVEHTLAGAAAMGLRLAVVSNFDARLHLVLEGLGLAGHFELILTSGDARARKPDPAIFEIAMERMGLQPHQIRHTGDSHRCDAEGARNAGIAPFLLDRPQRGLIEFLQEVRHELRK</sequence>
<keyword evidence="1" id="KW-0378">Hydrolase</keyword>
<keyword evidence="2" id="KW-1185">Reference proteome</keyword>
<comment type="caution">
    <text evidence="1">The sequence shown here is derived from an EMBL/GenBank/DDBJ whole genome shotgun (WGS) entry which is preliminary data.</text>
</comment>
<dbReference type="AlphaFoldDB" id="A0A934RGU1"/>
<evidence type="ECO:0000313" key="1">
    <source>
        <dbReference type="EMBL" id="MBK1828956.1"/>
    </source>
</evidence>
<dbReference type="Gene3D" id="3.40.50.1000">
    <property type="entry name" value="HAD superfamily/HAD-like"/>
    <property type="match status" value="1"/>
</dbReference>
<dbReference type="PANTHER" id="PTHR46649">
    <property type="match status" value="1"/>
</dbReference>
<dbReference type="PANTHER" id="PTHR46649:SF4">
    <property type="entry name" value="HALOACID DEHALOGENASE-LIKE HYDROLASE (HAD) SUPERFAMILY PROTEIN"/>
    <property type="match status" value="1"/>
</dbReference>
<dbReference type="SFLD" id="SFLDG01129">
    <property type="entry name" value="C1.5:_HAD__Beta-PGM__Phosphata"/>
    <property type="match status" value="1"/>
</dbReference>
<gene>
    <name evidence="1" type="ORF">JIN81_18110</name>
</gene>
<organism evidence="1 2">
    <name type="scientific">Haloferula rosea</name>
    <dbReference type="NCBI Taxonomy" id="490093"/>
    <lineage>
        <taxon>Bacteria</taxon>
        <taxon>Pseudomonadati</taxon>
        <taxon>Verrucomicrobiota</taxon>
        <taxon>Verrucomicrobiia</taxon>
        <taxon>Verrucomicrobiales</taxon>
        <taxon>Verrucomicrobiaceae</taxon>
        <taxon>Haloferula</taxon>
    </lineage>
</organism>
<dbReference type="SFLD" id="SFLDS00003">
    <property type="entry name" value="Haloacid_Dehalogenase"/>
    <property type="match status" value="1"/>
</dbReference>
<dbReference type="Proteomes" id="UP000658278">
    <property type="component" value="Unassembled WGS sequence"/>
</dbReference>
<dbReference type="PRINTS" id="PR00413">
    <property type="entry name" value="HADHALOGNASE"/>
</dbReference>
<proteinExistence type="predicted"/>
<dbReference type="Gene3D" id="1.10.150.720">
    <property type="entry name" value="Haloacid dehalogenase-like hydrolase"/>
    <property type="match status" value="1"/>
</dbReference>
<dbReference type="SUPFAM" id="SSF56784">
    <property type="entry name" value="HAD-like"/>
    <property type="match status" value="1"/>
</dbReference>
<dbReference type="InterPro" id="IPR011949">
    <property type="entry name" value="HAD-SF_hydro_IA_REG-2-like"/>
</dbReference>
<protein>
    <submittedName>
        <fullName evidence="1">HAD-IA family hydrolase</fullName>
    </submittedName>
</protein>
<dbReference type="InterPro" id="IPR023214">
    <property type="entry name" value="HAD_sf"/>
</dbReference>
<dbReference type="InterPro" id="IPR044924">
    <property type="entry name" value="HAD-SF_hydro_IA_REG-2-like_cap"/>
</dbReference>
<dbReference type="InterPro" id="IPR036412">
    <property type="entry name" value="HAD-like_sf"/>
</dbReference>
<dbReference type="GO" id="GO:0016787">
    <property type="term" value="F:hydrolase activity"/>
    <property type="evidence" value="ECO:0007669"/>
    <property type="project" value="UniProtKB-KW"/>
</dbReference>
<reference evidence="1" key="1">
    <citation type="submission" date="2021-01" db="EMBL/GenBank/DDBJ databases">
        <title>Modified the classification status of verrucomicrobia.</title>
        <authorList>
            <person name="Feng X."/>
        </authorList>
    </citation>
    <scope>NUCLEOTIDE SEQUENCE</scope>
    <source>
        <strain evidence="1">KCTC 22201</strain>
    </source>
</reference>
<evidence type="ECO:0000313" key="2">
    <source>
        <dbReference type="Proteomes" id="UP000658278"/>
    </source>
</evidence>
<dbReference type="CDD" id="cd16415">
    <property type="entry name" value="HAD_dREG-2_like"/>
    <property type="match status" value="1"/>
</dbReference>
<dbReference type="Pfam" id="PF00702">
    <property type="entry name" value="Hydrolase"/>
    <property type="match status" value="1"/>
</dbReference>
<name>A0A934RGU1_9BACT</name>
<dbReference type="InterPro" id="IPR006439">
    <property type="entry name" value="HAD-SF_hydro_IA"/>
</dbReference>
<dbReference type="NCBIfam" id="TIGR02252">
    <property type="entry name" value="DREG-2"/>
    <property type="match status" value="1"/>
</dbReference>
<accession>A0A934RGU1</accession>